<evidence type="ECO:0000313" key="3">
    <source>
        <dbReference type="Proteomes" id="UP001140949"/>
    </source>
</evidence>
<comment type="caution">
    <text evidence="2">The sequence shown here is derived from an EMBL/GenBank/DDBJ whole genome shotgun (WGS) entry which is preliminary data.</text>
</comment>
<evidence type="ECO:0000256" key="1">
    <source>
        <dbReference type="SAM" id="MobiDB-lite"/>
    </source>
</evidence>
<proteinExistence type="predicted"/>
<keyword evidence="3" id="KW-1185">Reference proteome</keyword>
<dbReference type="EMBL" id="JANAVB010026789">
    <property type="protein sequence ID" value="KAJ6819045.1"/>
    <property type="molecule type" value="Genomic_DNA"/>
</dbReference>
<name>A0AAX6FSI8_IRIPA</name>
<reference evidence="2" key="2">
    <citation type="submission" date="2023-04" db="EMBL/GenBank/DDBJ databases">
        <authorList>
            <person name="Bruccoleri R.E."/>
            <person name="Oakeley E.J."/>
            <person name="Faust A.-M."/>
            <person name="Dessus-Babus S."/>
            <person name="Altorfer M."/>
            <person name="Burckhardt D."/>
            <person name="Oertli M."/>
            <person name="Naumann U."/>
            <person name="Petersen F."/>
            <person name="Wong J."/>
        </authorList>
    </citation>
    <scope>NUCLEOTIDE SEQUENCE</scope>
    <source>
        <strain evidence="2">GSM-AAB239-AS_SAM_17_03QT</strain>
        <tissue evidence="2">Leaf</tissue>
    </source>
</reference>
<feature type="region of interest" description="Disordered" evidence="1">
    <location>
        <begin position="53"/>
        <end position="73"/>
    </location>
</feature>
<sequence>MGATTWLFAGATSRWMRPGRHSVLAGGGVLLWRGEEERRSYARLTVRGLSTSLARAERGRGPARGADTESTRR</sequence>
<gene>
    <name evidence="2" type="ORF">M6B38_404815</name>
</gene>
<protein>
    <submittedName>
        <fullName evidence="2">Pollen-specific leucine-rich repeat extensin-like protein 3</fullName>
    </submittedName>
</protein>
<evidence type="ECO:0000313" key="2">
    <source>
        <dbReference type="EMBL" id="KAJ6819045.1"/>
    </source>
</evidence>
<reference evidence="2" key="1">
    <citation type="journal article" date="2023" name="GigaByte">
        <title>Genome assembly of the bearded iris, Iris pallida Lam.</title>
        <authorList>
            <person name="Bruccoleri R.E."/>
            <person name="Oakeley E.J."/>
            <person name="Faust A.M.E."/>
            <person name="Altorfer M."/>
            <person name="Dessus-Babus S."/>
            <person name="Burckhardt D."/>
            <person name="Oertli M."/>
            <person name="Naumann U."/>
            <person name="Petersen F."/>
            <person name="Wong J."/>
        </authorList>
    </citation>
    <scope>NUCLEOTIDE SEQUENCE</scope>
    <source>
        <strain evidence="2">GSM-AAB239-AS_SAM_17_03QT</strain>
    </source>
</reference>
<dbReference type="AlphaFoldDB" id="A0AAX6FSI8"/>
<dbReference type="Proteomes" id="UP001140949">
    <property type="component" value="Unassembled WGS sequence"/>
</dbReference>
<feature type="compositionally biased region" description="Basic and acidic residues" evidence="1">
    <location>
        <begin position="55"/>
        <end position="73"/>
    </location>
</feature>
<organism evidence="2 3">
    <name type="scientific">Iris pallida</name>
    <name type="common">Sweet iris</name>
    <dbReference type="NCBI Taxonomy" id="29817"/>
    <lineage>
        <taxon>Eukaryota</taxon>
        <taxon>Viridiplantae</taxon>
        <taxon>Streptophyta</taxon>
        <taxon>Embryophyta</taxon>
        <taxon>Tracheophyta</taxon>
        <taxon>Spermatophyta</taxon>
        <taxon>Magnoliopsida</taxon>
        <taxon>Liliopsida</taxon>
        <taxon>Asparagales</taxon>
        <taxon>Iridaceae</taxon>
        <taxon>Iridoideae</taxon>
        <taxon>Irideae</taxon>
        <taxon>Iris</taxon>
    </lineage>
</organism>
<accession>A0AAX6FSI8</accession>